<dbReference type="EMBL" id="AP025302">
    <property type="protein sequence ID" value="BDD02420.1"/>
    <property type="molecule type" value="Genomic_DNA"/>
</dbReference>
<evidence type="ECO:0000313" key="1">
    <source>
        <dbReference type="EMBL" id="BDD02420.1"/>
    </source>
</evidence>
<gene>
    <name evidence="1" type="ORF">PEPS_47000</name>
</gene>
<dbReference type="Proteomes" id="UP001354989">
    <property type="component" value="Plasmid pPP10"/>
</dbReference>
<protein>
    <submittedName>
        <fullName evidence="1">Uncharacterized protein</fullName>
    </submittedName>
</protein>
<evidence type="ECO:0000313" key="2">
    <source>
        <dbReference type="Proteomes" id="UP001354989"/>
    </source>
</evidence>
<accession>A0ABM7VN48</accession>
<name>A0ABM7VN48_9BACT</name>
<keyword evidence="1" id="KW-0614">Plasmid</keyword>
<keyword evidence="2" id="KW-1185">Reference proteome</keyword>
<organism evidence="1 2">
    <name type="scientific">Persicobacter psychrovividus</name>
    <dbReference type="NCBI Taxonomy" id="387638"/>
    <lineage>
        <taxon>Bacteria</taxon>
        <taxon>Pseudomonadati</taxon>
        <taxon>Bacteroidota</taxon>
        <taxon>Cytophagia</taxon>
        <taxon>Cytophagales</taxon>
        <taxon>Persicobacteraceae</taxon>
        <taxon>Persicobacter</taxon>
    </lineage>
</organism>
<sequence>MRSYIVNTFKSLKDKSKQLSEESILIGKRWVLFDDQSQDRIIYIFQKEKQLLVSRNGEVTIGQWQYIDGQNIMISINNHHILLNHGFVDDEVLALRMDSKEDYIILCNESKGLKSLKSIQFLERYLEEKYLLSKGKKTVHGLNTPILEYPQGSYVCKSRTGQEIGLINFCGSESLNQNMKVWVNFEQNYAGVQQITINEESFELEIISGVISSYFWIVKHDVKENLPMIIKQRKKSVNPMDVLVANQFDDGWYQVDDLFVEVRKNIVNEVLESQNMECCVLLGYNDERQMPLALRPKVNNKLSIDDYVFPKNITIKDFLFFNFSNRIGAQVENNKVVSILKRSIWSKLFESINPKTIKVIEGEPLNPFYTGVV</sequence>
<geneLocation type="plasmid" evidence="1 2">
    <name>pPP10</name>
</geneLocation>
<reference evidence="1 2" key="1">
    <citation type="submission" date="2021-12" db="EMBL/GenBank/DDBJ databases">
        <title>Genome sequencing of bacteria with rrn-lacking chromosome and rrn-plasmid.</title>
        <authorList>
            <person name="Anda M."/>
            <person name="Iwasaki W."/>
        </authorList>
    </citation>
    <scope>NUCLEOTIDE SEQUENCE [LARGE SCALE GENOMIC DNA]</scope>
    <source>
        <strain evidence="1 2">NBRC 101262</strain>
        <plasmid evidence="1 2">pPP10</plasmid>
    </source>
</reference>
<proteinExistence type="predicted"/>